<dbReference type="PANTHER" id="PTHR36203">
    <property type="entry name" value="ASCORBATE-SPECIFIC PTS SYSTEM EIIA COMPONENT"/>
    <property type="match status" value="1"/>
</dbReference>
<keyword evidence="2" id="KW-0813">Transport</keyword>
<evidence type="ECO:0000256" key="9">
    <source>
        <dbReference type="ARBA" id="ARBA00041175"/>
    </source>
</evidence>
<organism evidence="12 13">
    <name type="scientific">Psittacicella hinzii</name>
    <dbReference type="NCBI Taxonomy" id="2028575"/>
    <lineage>
        <taxon>Bacteria</taxon>
        <taxon>Pseudomonadati</taxon>
        <taxon>Pseudomonadota</taxon>
        <taxon>Gammaproteobacteria</taxon>
        <taxon>Pasteurellales</taxon>
        <taxon>Psittacicellaceae</taxon>
        <taxon>Psittacicella</taxon>
    </lineage>
</organism>
<dbReference type="GO" id="GO:0009401">
    <property type="term" value="P:phosphoenolpyruvate-dependent sugar phosphotransferase system"/>
    <property type="evidence" value="ECO:0007669"/>
    <property type="project" value="UniProtKB-KW"/>
</dbReference>
<dbReference type="PROSITE" id="PS51094">
    <property type="entry name" value="PTS_EIIA_TYPE_2"/>
    <property type="match status" value="1"/>
</dbReference>
<dbReference type="GO" id="GO:0005737">
    <property type="term" value="C:cytoplasm"/>
    <property type="evidence" value="ECO:0007669"/>
    <property type="project" value="UniProtKB-SubCell"/>
</dbReference>
<evidence type="ECO:0000256" key="1">
    <source>
        <dbReference type="ARBA" id="ARBA00004496"/>
    </source>
</evidence>
<dbReference type="InterPro" id="IPR016152">
    <property type="entry name" value="PTrfase/Anion_transptr"/>
</dbReference>
<evidence type="ECO:0000256" key="2">
    <source>
        <dbReference type="ARBA" id="ARBA00022448"/>
    </source>
</evidence>
<dbReference type="InterPro" id="IPR002178">
    <property type="entry name" value="PTS_EIIA_type-2_dom"/>
</dbReference>
<evidence type="ECO:0000259" key="11">
    <source>
        <dbReference type="PROSITE" id="PS51094"/>
    </source>
</evidence>
<dbReference type="RefSeq" id="WP_119530069.1">
    <property type="nucleotide sequence ID" value="NZ_JBHSSP010000030.1"/>
</dbReference>
<keyword evidence="4" id="KW-0597">Phosphoprotein</keyword>
<dbReference type="SUPFAM" id="SSF55804">
    <property type="entry name" value="Phoshotransferase/anion transport protein"/>
    <property type="match status" value="1"/>
</dbReference>
<evidence type="ECO:0000256" key="3">
    <source>
        <dbReference type="ARBA" id="ARBA00022490"/>
    </source>
</evidence>
<dbReference type="Gene3D" id="3.40.930.10">
    <property type="entry name" value="Mannitol-specific EII, Chain A"/>
    <property type="match status" value="1"/>
</dbReference>
<comment type="caution">
    <text evidence="12">The sequence shown here is derived from an EMBL/GenBank/DDBJ whole genome shotgun (WGS) entry which is preliminary data.</text>
</comment>
<sequence length="144" mass="15607">MDIIFAPAISCKTPTEVITRVGALMESHGLATTSYTEAMLDVYYKHGNYIVLDEGIAMPHARPETGALKNGLVFVLLSSPVIFQHPEYDPVKVAIGLCSTGNTQHLELLTLVSELIDAGIGSKDFDSVDELQEFVTNIQANIAK</sequence>
<evidence type="ECO:0000256" key="10">
    <source>
        <dbReference type="ARBA" id="ARBA00042072"/>
    </source>
</evidence>
<evidence type="ECO:0000313" key="13">
    <source>
        <dbReference type="Proteomes" id="UP000265916"/>
    </source>
</evidence>
<accession>A0A3A1YPU7</accession>
<name>A0A3A1YPU7_9GAMM</name>
<reference evidence="12 13" key="1">
    <citation type="submission" date="2017-08" db="EMBL/GenBank/DDBJ databases">
        <title>Reclassification of Bisgaard taxon 37 and 44.</title>
        <authorList>
            <person name="Christensen H."/>
        </authorList>
    </citation>
    <scope>NUCLEOTIDE SEQUENCE [LARGE SCALE GENOMIC DNA]</scope>
    <source>
        <strain evidence="12 13">111</strain>
    </source>
</reference>
<proteinExistence type="predicted"/>
<gene>
    <name evidence="12" type="ORF">CKF58_00680</name>
</gene>
<evidence type="ECO:0000313" key="12">
    <source>
        <dbReference type="EMBL" id="RIY40313.1"/>
    </source>
</evidence>
<dbReference type="EMBL" id="NRJG01000012">
    <property type="protein sequence ID" value="RIY40313.1"/>
    <property type="molecule type" value="Genomic_DNA"/>
</dbReference>
<dbReference type="AlphaFoldDB" id="A0A3A1YPU7"/>
<keyword evidence="6" id="KW-0598">Phosphotransferase system</keyword>
<keyword evidence="3" id="KW-0963">Cytoplasm</keyword>
<evidence type="ECO:0000256" key="8">
    <source>
        <dbReference type="ARBA" id="ARBA00037387"/>
    </source>
</evidence>
<comment type="function">
    <text evidence="8">The phosphoenolpyruvate-dependent sugar phosphotransferase system (sugar PTS), a major carbohydrate active transport system, catalyzes the phosphorylation of incoming sugar substrates concomitantly with their translocation across the cell membrane. The enzyme II UlaABC PTS system is involved in ascorbate transport.</text>
</comment>
<evidence type="ECO:0000256" key="7">
    <source>
        <dbReference type="ARBA" id="ARBA00022777"/>
    </source>
</evidence>
<dbReference type="Proteomes" id="UP000265916">
    <property type="component" value="Unassembled WGS sequence"/>
</dbReference>
<dbReference type="OrthoDB" id="1634238at2"/>
<dbReference type="InterPro" id="IPR051351">
    <property type="entry name" value="Ascorbate-PTS_EIIA_comp"/>
</dbReference>
<dbReference type="GO" id="GO:0016301">
    <property type="term" value="F:kinase activity"/>
    <property type="evidence" value="ECO:0007669"/>
    <property type="project" value="UniProtKB-KW"/>
</dbReference>
<dbReference type="Pfam" id="PF00359">
    <property type="entry name" value="PTS_EIIA_2"/>
    <property type="match status" value="1"/>
</dbReference>
<feature type="domain" description="PTS EIIA type-2" evidence="11">
    <location>
        <begin position="1"/>
        <end position="141"/>
    </location>
</feature>
<evidence type="ECO:0000256" key="6">
    <source>
        <dbReference type="ARBA" id="ARBA00022683"/>
    </source>
</evidence>
<keyword evidence="5" id="KW-0808">Transferase</keyword>
<comment type="subcellular location">
    <subcellularLocation>
        <location evidence="1">Cytoplasm</location>
    </subcellularLocation>
</comment>
<evidence type="ECO:0000256" key="5">
    <source>
        <dbReference type="ARBA" id="ARBA00022679"/>
    </source>
</evidence>
<protein>
    <recommendedName>
        <fullName evidence="9">Ascorbate-specific PTS system EIIA component</fullName>
    </recommendedName>
    <alternativeName>
        <fullName evidence="10">Ascorbate-specific phosphotransferase enzyme IIA component</fullName>
    </alternativeName>
</protein>
<dbReference type="PANTHER" id="PTHR36203:SF1">
    <property type="entry name" value="ASCORBATE-SPECIFIC PTS SYSTEM EIIA COMPONENT"/>
    <property type="match status" value="1"/>
</dbReference>
<keyword evidence="13" id="KW-1185">Reference proteome</keyword>
<evidence type="ECO:0000256" key="4">
    <source>
        <dbReference type="ARBA" id="ARBA00022553"/>
    </source>
</evidence>
<keyword evidence="7" id="KW-0418">Kinase</keyword>